<evidence type="ECO:0000256" key="6">
    <source>
        <dbReference type="ARBA" id="ARBA00023125"/>
    </source>
</evidence>
<accession>A0A0J7IWZ3</accession>
<evidence type="ECO:0000256" key="3">
    <source>
        <dbReference type="ARBA" id="ARBA00022763"/>
    </source>
</evidence>
<reference evidence="9 10" key="1">
    <citation type="journal article" date="2004" name="Int. J. Syst. Evol. Microbiol.">
        <title>Kaistella koreensis gen. nov., sp. nov., a novel member of the Chryseobacterium-Bergeyella-Riemerella branch.</title>
        <authorList>
            <person name="Kim M.K."/>
            <person name="Im W.T."/>
            <person name="Shin Y.K."/>
            <person name="Lim J.H."/>
            <person name="Kim S.H."/>
            <person name="Lee B.C."/>
            <person name="Park M.Y."/>
            <person name="Lee K.Y."/>
            <person name="Lee S.T."/>
        </authorList>
    </citation>
    <scope>NUCLEOTIDE SEQUENCE [LARGE SCALE GENOMIC DNA]</scope>
    <source>
        <strain evidence="9 10">CCUG 49689</strain>
    </source>
</reference>
<evidence type="ECO:0000313" key="9">
    <source>
        <dbReference type="EMBL" id="KMQ70808.1"/>
    </source>
</evidence>
<proteinExistence type="inferred from homology"/>
<dbReference type="RefSeq" id="WP_048499753.1">
    <property type="nucleotide sequence ID" value="NZ_LFNG01000012.1"/>
</dbReference>
<name>A0A0J7IWZ3_9FLAO</name>
<keyword evidence="6" id="KW-0238">DNA-binding</keyword>
<dbReference type="GO" id="GO:0016829">
    <property type="term" value="F:lyase activity"/>
    <property type="evidence" value="ECO:0007669"/>
    <property type="project" value="UniProtKB-KW"/>
</dbReference>
<dbReference type="InterPro" id="IPR036590">
    <property type="entry name" value="SRAP-like"/>
</dbReference>
<evidence type="ECO:0000313" key="10">
    <source>
        <dbReference type="Proteomes" id="UP000035900"/>
    </source>
</evidence>
<dbReference type="GO" id="GO:0008233">
    <property type="term" value="F:peptidase activity"/>
    <property type="evidence" value="ECO:0007669"/>
    <property type="project" value="UniProtKB-KW"/>
</dbReference>
<dbReference type="Pfam" id="PF02586">
    <property type="entry name" value="SRAP"/>
    <property type="match status" value="1"/>
</dbReference>
<dbReference type="GO" id="GO:0106300">
    <property type="term" value="P:protein-DNA covalent cross-linking repair"/>
    <property type="evidence" value="ECO:0007669"/>
    <property type="project" value="InterPro"/>
</dbReference>
<dbReference type="AlphaFoldDB" id="A0A0J7IWZ3"/>
<comment type="similarity">
    <text evidence="1 8">Belongs to the SOS response-associated peptidase family.</text>
</comment>
<evidence type="ECO:0000256" key="7">
    <source>
        <dbReference type="ARBA" id="ARBA00023239"/>
    </source>
</evidence>
<dbReference type="PATRIC" id="fig|1304281.5.peg.1981"/>
<keyword evidence="7" id="KW-0456">Lyase</keyword>
<evidence type="ECO:0000256" key="2">
    <source>
        <dbReference type="ARBA" id="ARBA00022670"/>
    </source>
</evidence>
<dbReference type="SUPFAM" id="SSF143081">
    <property type="entry name" value="BB1717-like"/>
    <property type="match status" value="1"/>
</dbReference>
<keyword evidence="5" id="KW-0190">Covalent protein-DNA linkage</keyword>
<evidence type="ECO:0000256" key="8">
    <source>
        <dbReference type="RuleBase" id="RU364100"/>
    </source>
</evidence>
<dbReference type="GO" id="GO:0003697">
    <property type="term" value="F:single-stranded DNA binding"/>
    <property type="evidence" value="ECO:0007669"/>
    <property type="project" value="InterPro"/>
</dbReference>
<keyword evidence="3" id="KW-0227">DNA damage</keyword>
<dbReference type="PANTHER" id="PTHR13604">
    <property type="entry name" value="DC12-RELATED"/>
    <property type="match status" value="1"/>
</dbReference>
<dbReference type="OrthoDB" id="9782620at2"/>
<keyword evidence="10" id="KW-1185">Reference proteome</keyword>
<sequence length="215" mass="24975">MCYYISLLSETQELEEFFDAEYHGEPYHREFRINGFANPKIPVILDSEPNHIVPAQWGFLPSWAKDQALAKKTLNARMEEIHEKPTFRNAVNNRCLIPVNAFHEWKHLDAKGKQKDNYLISIKNQSIFTIGGLYNIWTDPSTDRELLTVTIGTTDANPLMAEIHNTKKRMPILLTKQNQYTWLDDIPVEYFLYPEYDPPLEAENLTNIEGTATLF</sequence>
<dbReference type="EC" id="3.4.-.-" evidence="8"/>
<comment type="caution">
    <text evidence="9">The sequence shown here is derived from an EMBL/GenBank/DDBJ whole genome shotgun (WGS) entry which is preliminary data.</text>
</comment>
<gene>
    <name evidence="9" type="ORF">ACM44_09220</name>
</gene>
<dbReference type="InterPro" id="IPR003738">
    <property type="entry name" value="SRAP"/>
</dbReference>
<evidence type="ECO:0000256" key="1">
    <source>
        <dbReference type="ARBA" id="ARBA00008136"/>
    </source>
</evidence>
<dbReference type="Proteomes" id="UP000035900">
    <property type="component" value="Unassembled WGS sequence"/>
</dbReference>
<dbReference type="GO" id="GO:0006508">
    <property type="term" value="P:proteolysis"/>
    <property type="evidence" value="ECO:0007669"/>
    <property type="project" value="UniProtKB-KW"/>
</dbReference>
<dbReference type="PANTHER" id="PTHR13604:SF0">
    <property type="entry name" value="ABASIC SITE PROCESSING PROTEIN HMCES"/>
    <property type="match status" value="1"/>
</dbReference>
<dbReference type="Gene3D" id="3.90.1680.10">
    <property type="entry name" value="SOS response associated peptidase-like"/>
    <property type="match status" value="1"/>
</dbReference>
<protein>
    <recommendedName>
        <fullName evidence="8">Abasic site processing protein</fullName>
        <ecNumber evidence="8">3.4.-.-</ecNumber>
    </recommendedName>
</protein>
<dbReference type="EMBL" id="LFNG01000012">
    <property type="protein sequence ID" value="KMQ70808.1"/>
    <property type="molecule type" value="Genomic_DNA"/>
</dbReference>
<evidence type="ECO:0000256" key="4">
    <source>
        <dbReference type="ARBA" id="ARBA00022801"/>
    </source>
</evidence>
<evidence type="ECO:0000256" key="5">
    <source>
        <dbReference type="ARBA" id="ARBA00023124"/>
    </source>
</evidence>
<organism evidence="9 10">
    <name type="scientific">Chryseobacterium koreense CCUG 49689</name>
    <dbReference type="NCBI Taxonomy" id="1304281"/>
    <lineage>
        <taxon>Bacteria</taxon>
        <taxon>Pseudomonadati</taxon>
        <taxon>Bacteroidota</taxon>
        <taxon>Flavobacteriia</taxon>
        <taxon>Flavobacteriales</taxon>
        <taxon>Weeksellaceae</taxon>
        <taxon>Chryseobacterium group</taxon>
        <taxon>Chryseobacterium</taxon>
    </lineage>
</organism>
<keyword evidence="4 8" id="KW-0378">Hydrolase</keyword>
<keyword evidence="2 8" id="KW-0645">Protease</keyword>